<dbReference type="SMART" id="SM00421">
    <property type="entry name" value="HTH_LUXR"/>
    <property type="match status" value="1"/>
</dbReference>
<dbReference type="EMBL" id="JAFMOY010000130">
    <property type="protein sequence ID" value="MBU9846879.1"/>
    <property type="molecule type" value="Genomic_DNA"/>
</dbReference>
<evidence type="ECO:0000313" key="3">
    <source>
        <dbReference type="EMBL" id="MBU9846879.1"/>
    </source>
</evidence>
<accession>A0ABS6LIZ7</accession>
<proteinExistence type="predicted"/>
<reference evidence="3 4" key="1">
    <citation type="submission" date="2021-03" db="EMBL/GenBank/DDBJ databases">
        <title>Five novel Rahnella species.</title>
        <authorList>
            <person name="Brady C."/>
            <person name="Asselin J."/>
            <person name="Beer S."/>
            <person name="Bruberg M.B."/>
            <person name="Crampton B."/>
            <person name="Venter S."/>
            <person name="Arnold D."/>
            <person name="Denman S."/>
        </authorList>
    </citation>
    <scope>NUCLEOTIDE SEQUENCE [LARGE SCALE GENOMIC DNA]</scope>
    <source>
        <strain evidence="3 4">FRB 231</strain>
    </source>
</reference>
<dbReference type="InterPro" id="IPR000792">
    <property type="entry name" value="Tscrpt_reg_LuxR_C"/>
</dbReference>
<dbReference type="Pfam" id="PF00196">
    <property type="entry name" value="GerE"/>
    <property type="match status" value="1"/>
</dbReference>
<feature type="domain" description="HTH luxR-type" evidence="2">
    <location>
        <begin position="132"/>
        <end position="197"/>
    </location>
</feature>
<dbReference type="RefSeq" id="WP_217150319.1">
    <property type="nucleotide sequence ID" value="NZ_JAFMOY010000130.1"/>
</dbReference>
<gene>
    <name evidence="3" type="ORF">J1784_17915</name>
</gene>
<dbReference type="PROSITE" id="PS50043">
    <property type="entry name" value="HTH_LUXR_2"/>
    <property type="match status" value="1"/>
</dbReference>
<dbReference type="PROSITE" id="PS00622">
    <property type="entry name" value="HTH_LUXR_1"/>
    <property type="match status" value="1"/>
</dbReference>
<dbReference type="Proteomes" id="UP000739284">
    <property type="component" value="Unassembled WGS sequence"/>
</dbReference>
<organism evidence="3 4">
    <name type="scientific">Rahnella ecdela</name>
    <dbReference type="NCBI Taxonomy" id="2816250"/>
    <lineage>
        <taxon>Bacteria</taxon>
        <taxon>Pseudomonadati</taxon>
        <taxon>Pseudomonadota</taxon>
        <taxon>Gammaproteobacteria</taxon>
        <taxon>Enterobacterales</taxon>
        <taxon>Yersiniaceae</taxon>
        <taxon>Rahnella</taxon>
    </lineage>
</organism>
<evidence type="ECO:0000256" key="1">
    <source>
        <dbReference type="ARBA" id="ARBA00023125"/>
    </source>
</evidence>
<sequence>MLNIFFDDPNVAYRYGMEIFLMQIFSLEKKIPVQISDLTEDNISAANIIVKRFSAGESTLCQPLFQQRNSHSLIIAVYDSRTVPFVSDLPLCITNIIFVNRKSSLDSIRKRVLTGWANHTTGTPDQLPRDCANCRQPRLSARESSVASLFHAGNDVVHIARELQMAEKSVSVHKRNIMKKFSLKSNSELISCLKLIKNKTF</sequence>
<evidence type="ECO:0000313" key="4">
    <source>
        <dbReference type="Proteomes" id="UP000739284"/>
    </source>
</evidence>
<evidence type="ECO:0000259" key="2">
    <source>
        <dbReference type="PROSITE" id="PS50043"/>
    </source>
</evidence>
<keyword evidence="1" id="KW-0238">DNA-binding</keyword>
<comment type="caution">
    <text evidence="3">The sequence shown here is derived from an EMBL/GenBank/DDBJ whole genome shotgun (WGS) entry which is preliminary data.</text>
</comment>
<name>A0ABS6LIZ7_9GAMM</name>
<keyword evidence="4" id="KW-1185">Reference proteome</keyword>
<dbReference type="CDD" id="cd06170">
    <property type="entry name" value="LuxR_C_like"/>
    <property type="match status" value="1"/>
</dbReference>
<protein>
    <recommendedName>
        <fullName evidence="2">HTH luxR-type domain-containing protein</fullName>
    </recommendedName>
</protein>